<accession>A0A9P7RN51</accession>
<keyword evidence="2 5" id="KW-0812">Transmembrane</keyword>
<feature type="transmembrane region" description="Helical" evidence="5">
    <location>
        <begin position="189"/>
        <end position="209"/>
    </location>
</feature>
<sequence>MVSKGLMAAWTFLDACLLVAGAVSIALSFVWRKPDILMNMVLSNADLTAGLILGITLVITFVFSVGAIVQRNHVTMGLVILNYLLILCAIGILIIGTFVWVYTLRERDNFHEVYSKVPSTTRAFIQDKFSCCGYFNAADFVEPSNFCNPTQISFMNALDASDVNNSQFFCVTPVTKFADVTLNNIFTTVYGFMAIVLALLLATLCVINMRNEEERFKRIDAKRGGRGFV</sequence>
<dbReference type="RefSeq" id="XP_043003215.1">
    <property type="nucleotide sequence ID" value="XM_043159612.1"/>
</dbReference>
<evidence type="ECO:0000256" key="5">
    <source>
        <dbReference type="SAM" id="Phobius"/>
    </source>
</evidence>
<keyword evidence="7" id="KW-1185">Reference proteome</keyword>
<dbReference type="InterPro" id="IPR018499">
    <property type="entry name" value="Tetraspanin/Peripherin"/>
</dbReference>
<evidence type="ECO:0000256" key="4">
    <source>
        <dbReference type="ARBA" id="ARBA00023136"/>
    </source>
</evidence>
<dbReference type="Pfam" id="PF00335">
    <property type="entry name" value="Tetraspanin"/>
    <property type="match status" value="1"/>
</dbReference>
<comment type="subcellular location">
    <subcellularLocation>
        <location evidence="1">Membrane</location>
        <topology evidence="1">Multi-pass membrane protein</topology>
    </subcellularLocation>
</comment>
<name>A0A9P7RN51_9AGAR</name>
<keyword evidence="3 5" id="KW-1133">Transmembrane helix</keyword>
<dbReference type="AlphaFoldDB" id="A0A9P7RN51"/>
<evidence type="ECO:0000313" key="7">
    <source>
        <dbReference type="Proteomes" id="UP001049176"/>
    </source>
</evidence>
<feature type="transmembrane region" description="Helical" evidence="5">
    <location>
        <begin position="81"/>
        <end position="102"/>
    </location>
</feature>
<reference evidence="6" key="1">
    <citation type="journal article" date="2021" name="Genome Biol. Evol.">
        <title>The assembled and annotated genome of the fairy-ring fungus Marasmius oreades.</title>
        <authorList>
            <person name="Hiltunen M."/>
            <person name="Ament-Velasquez S.L."/>
            <person name="Johannesson H."/>
        </authorList>
    </citation>
    <scope>NUCLEOTIDE SEQUENCE</scope>
    <source>
        <strain evidence="6">03SP1</strain>
    </source>
</reference>
<keyword evidence="4 5" id="KW-0472">Membrane</keyword>
<comment type="caution">
    <text evidence="6">The sequence shown here is derived from an EMBL/GenBank/DDBJ whole genome shotgun (WGS) entry which is preliminary data.</text>
</comment>
<feature type="transmembrane region" description="Helical" evidence="5">
    <location>
        <begin position="12"/>
        <end position="31"/>
    </location>
</feature>
<protein>
    <recommendedName>
        <fullName evidence="8">Tetraspanin</fullName>
    </recommendedName>
</protein>
<proteinExistence type="predicted"/>
<evidence type="ECO:0000256" key="3">
    <source>
        <dbReference type="ARBA" id="ARBA00022989"/>
    </source>
</evidence>
<evidence type="ECO:0008006" key="8">
    <source>
        <dbReference type="Google" id="ProtNLM"/>
    </source>
</evidence>
<feature type="transmembrane region" description="Helical" evidence="5">
    <location>
        <begin position="51"/>
        <end position="69"/>
    </location>
</feature>
<dbReference type="EMBL" id="CM032190">
    <property type="protein sequence ID" value="KAG7086744.1"/>
    <property type="molecule type" value="Genomic_DNA"/>
</dbReference>
<evidence type="ECO:0000256" key="2">
    <source>
        <dbReference type="ARBA" id="ARBA00022692"/>
    </source>
</evidence>
<dbReference type="OrthoDB" id="2279611at2759"/>
<dbReference type="KEGG" id="more:E1B28_002677"/>
<organism evidence="6 7">
    <name type="scientific">Marasmius oreades</name>
    <name type="common">fairy-ring Marasmius</name>
    <dbReference type="NCBI Taxonomy" id="181124"/>
    <lineage>
        <taxon>Eukaryota</taxon>
        <taxon>Fungi</taxon>
        <taxon>Dikarya</taxon>
        <taxon>Basidiomycota</taxon>
        <taxon>Agaricomycotina</taxon>
        <taxon>Agaricomycetes</taxon>
        <taxon>Agaricomycetidae</taxon>
        <taxon>Agaricales</taxon>
        <taxon>Marasmiineae</taxon>
        <taxon>Marasmiaceae</taxon>
        <taxon>Marasmius</taxon>
    </lineage>
</organism>
<dbReference type="GeneID" id="66071753"/>
<evidence type="ECO:0000256" key="1">
    <source>
        <dbReference type="ARBA" id="ARBA00004141"/>
    </source>
</evidence>
<dbReference type="GO" id="GO:0016020">
    <property type="term" value="C:membrane"/>
    <property type="evidence" value="ECO:0007669"/>
    <property type="project" value="UniProtKB-SubCell"/>
</dbReference>
<dbReference type="Proteomes" id="UP001049176">
    <property type="component" value="Chromosome 10"/>
</dbReference>
<evidence type="ECO:0000313" key="6">
    <source>
        <dbReference type="EMBL" id="KAG7086744.1"/>
    </source>
</evidence>
<gene>
    <name evidence="6" type="ORF">E1B28_002677</name>
</gene>